<protein>
    <submittedName>
        <fullName evidence="2">Uncharacterized protein</fullName>
    </submittedName>
</protein>
<feature type="region of interest" description="Disordered" evidence="1">
    <location>
        <begin position="35"/>
        <end position="59"/>
    </location>
</feature>
<proteinExistence type="predicted"/>
<reference evidence="2" key="1">
    <citation type="journal article" date="2015" name="Nature">
        <title>Complex archaea that bridge the gap between prokaryotes and eukaryotes.</title>
        <authorList>
            <person name="Spang A."/>
            <person name="Saw J.H."/>
            <person name="Jorgensen S.L."/>
            <person name="Zaremba-Niedzwiedzka K."/>
            <person name="Martijn J."/>
            <person name="Lind A.E."/>
            <person name="van Eijk R."/>
            <person name="Schleper C."/>
            <person name="Guy L."/>
            <person name="Ettema T.J."/>
        </authorList>
    </citation>
    <scope>NUCLEOTIDE SEQUENCE</scope>
</reference>
<gene>
    <name evidence="2" type="ORF">LCGC14_0791570</name>
</gene>
<evidence type="ECO:0000313" key="2">
    <source>
        <dbReference type="EMBL" id="KKN34641.1"/>
    </source>
</evidence>
<dbReference type="EMBL" id="LAZR01002093">
    <property type="protein sequence ID" value="KKN34641.1"/>
    <property type="molecule type" value="Genomic_DNA"/>
</dbReference>
<name>A0A0F9SCA9_9ZZZZ</name>
<accession>A0A0F9SCA9</accession>
<dbReference type="AlphaFoldDB" id="A0A0F9SCA9"/>
<comment type="caution">
    <text evidence="2">The sequence shown here is derived from an EMBL/GenBank/DDBJ whole genome shotgun (WGS) entry which is preliminary data.</text>
</comment>
<organism evidence="2">
    <name type="scientific">marine sediment metagenome</name>
    <dbReference type="NCBI Taxonomy" id="412755"/>
    <lineage>
        <taxon>unclassified sequences</taxon>
        <taxon>metagenomes</taxon>
        <taxon>ecological metagenomes</taxon>
    </lineage>
</organism>
<evidence type="ECO:0000256" key="1">
    <source>
        <dbReference type="SAM" id="MobiDB-lite"/>
    </source>
</evidence>
<sequence length="124" mass="13590">MPGKVNLSPKELDELIAATEAGGGDASELKNLRMEVGEETRPRQPARRQVMQLGAREEEAAEERLNREAGDLFPAGITADIFNRCMELDRDYSLEDLRKMCLEAGLSPAGHKKLLAAKLIAKGV</sequence>